<dbReference type="InterPro" id="IPR012902">
    <property type="entry name" value="N_methyl_site"/>
</dbReference>
<evidence type="ECO:0000313" key="3">
    <source>
        <dbReference type="Proteomes" id="UP000050833"/>
    </source>
</evidence>
<reference evidence="2 3" key="1">
    <citation type="submission" date="2015-10" db="EMBL/GenBank/DDBJ databases">
        <title>Butyribacter intestini gen. nov., sp. nov., a butyric acid-producing bacterium of the family Lachnospiraceae isolated from the human faeces.</title>
        <authorList>
            <person name="Zou Y."/>
            <person name="Xue W."/>
            <person name="Luo G."/>
            <person name="Lv M."/>
        </authorList>
    </citation>
    <scope>NUCLEOTIDE SEQUENCE [LARGE SCALE GENOMIC DNA]</scope>
    <source>
        <strain evidence="2 3">TF01-11</strain>
    </source>
</reference>
<dbReference type="EMBL" id="LLKB01000005">
    <property type="protein sequence ID" value="KQC85152.1"/>
    <property type="molecule type" value="Genomic_DNA"/>
</dbReference>
<organism evidence="2 3">
    <name type="scientific">Butyribacter intestini</name>
    <dbReference type="NCBI Taxonomy" id="1703332"/>
    <lineage>
        <taxon>Bacteria</taxon>
        <taxon>Bacillati</taxon>
        <taxon>Bacillota</taxon>
        <taxon>Clostridia</taxon>
        <taxon>Lachnospirales</taxon>
        <taxon>Lachnospiraceae</taxon>
        <taxon>Butyribacter</taxon>
    </lineage>
</organism>
<name>A0AAW3JRL9_9FIRM</name>
<evidence type="ECO:0000256" key="1">
    <source>
        <dbReference type="SAM" id="Phobius"/>
    </source>
</evidence>
<feature type="transmembrane region" description="Helical" evidence="1">
    <location>
        <begin position="34"/>
        <end position="58"/>
    </location>
</feature>
<keyword evidence="1" id="KW-0812">Transmembrane</keyword>
<keyword evidence="3" id="KW-1185">Reference proteome</keyword>
<dbReference type="NCBIfam" id="TIGR02532">
    <property type="entry name" value="IV_pilin_GFxxxE"/>
    <property type="match status" value="1"/>
</dbReference>
<keyword evidence="1" id="KW-0472">Membrane</keyword>
<comment type="caution">
    <text evidence="2">The sequence shown here is derived from an EMBL/GenBank/DDBJ whole genome shotgun (WGS) entry which is preliminary data.</text>
</comment>
<dbReference type="Proteomes" id="UP000050833">
    <property type="component" value="Unassembled WGS sequence"/>
</dbReference>
<evidence type="ECO:0000313" key="2">
    <source>
        <dbReference type="EMBL" id="KQC85152.1"/>
    </source>
</evidence>
<gene>
    <name evidence="2" type="ORF">APZ18_10655</name>
</gene>
<dbReference type="Pfam" id="PF07963">
    <property type="entry name" value="N_methyl"/>
    <property type="match status" value="1"/>
</dbReference>
<keyword evidence="1" id="KW-1133">Transmembrane helix</keyword>
<dbReference type="AlphaFoldDB" id="A0AAW3JRL9"/>
<dbReference type="PROSITE" id="PS00409">
    <property type="entry name" value="PROKAR_NTER_METHYL"/>
    <property type="match status" value="1"/>
</dbReference>
<dbReference type="RefSeq" id="WP_055944746.1">
    <property type="nucleotide sequence ID" value="NZ_LLKB01000005.1"/>
</dbReference>
<proteinExistence type="predicted"/>
<evidence type="ECO:0008006" key="4">
    <source>
        <dbReference type="Google" id="ProtNLM"/>
    </source>
</evidence>
<sequence>MMYSIADIKKMTRDNIETGNEKNRKTVYDNSDKGFSLVEVVVSMAILAILTLMLLNYFGSSVSHNVQMSKNQKATLFAQETMEELKAQDTLIKKDDNTGEYTVPYLTAKNFSVEENTLNIEDSTTGKEKGVGKIKLIGKADEIGKNYDEVVTVSTDKKVQDASNKKCGFNNANSGLSIDNGQDDEAFAHFRMKYMAECDNANVAASLSDENLKERIHREIVIEIDNSLTDANIISVKYKYTYNAKSGDAPSYSVPDYEVYIIKEQRVMKKDREIEIYLLYHTFNEHDTLSIEKSKFTTPFDTKYGFHLLCQNKKDTGNTITLKTLDKDNTLENTIYTNLDSSNINGVSTQIYNEDDKFDISSVNIANIKIEVYEKGKAKDSTAKPYLTINGTKGEMP</sequence>
<accession>A0AAW3JRL9</accession>
<protein>
    <recommendedName>
        <fullName evidence="4">Prepilin-type N-terminal cleavage/methylation domain-containing protein</fullName>
    </recommendedName>
</protein>